<dbReference type="PANTHER" id="PTHR24148">
    <property type="entry name" value="ANKYRIN REPEAT DOMAIN-CONTAINING PROTEIN 39 HOMOLOG-RELATED"/>
    <property type="match status" value="1"/>
</dbReference>
<dbReference type="AlphaFoldDB" id="A0A194VDA3"/>
<evidence type="ECO:0000259" key="1">
    <source>
        <dbReference type="Pfam" id="PF06985"/>
    </source>
</evidence>
<organism evidence="2 3">
    <name type="scientific">Cytospora mali</name>
    <name type="common">Apple Valsa canker fungus</name>
    <name type="synonym">Valsa mali</name>
    <dbReference type="NCBI Taxonomy" id="578113"/>
    <lineage>
        <taxon>Eukaryota</taxon>
        <taxon>Fungi</taxon>
        <taxon>Dikarya</taxon>
        <taxon>Ascomycota</taxon>
        <taxon>Pezizomycotina</taxon>
        <taxon>Sordariomycetes</taxon>
        <taxon>Sordariomycetidae</taxon>
        <taxon>Diaporthales</taxon>
        <taxon>Cytosporaceae</taxon>
        <taxon>Cytospora</taxon>
    </lineage>
</organism>
<protein>
    <submittedName>
        <fullName evidence="2">Heterokaryon incompatibility protein 6, OR allele</fullName>
    </submittedName>
</protein>
<dbReference type="STRING" id="694573.A0A194VDA3"/>
<dbReference type="InterPro" id="IPR052895">
    <property type="entry name" value="HetReg/Transcr_Mod"/>
</dbReference>
<dbReference type="OrthoDB" id="2157530at2759"/>
<dbReference type="Pfam" id="PF06985">
    <property type="entry name" value="HET"/>
    <property type="match status" value="1"/>
</dbReference>
<evidence type="ECO:0000313" key="3">
    <source>
        <dbReference type="Proteomes" id="UP000078576"/>
    </source>
</evidence>
<evidence type="ECO:0000313" key="2">
    <source>
        <dbReference type="EMBL" id="KUI61864.1"/>
    </source>
</evidence>
<dbReference type="InterPro" id="IPR010730">
    <property type="entry name" value="HET"/>
</dbReference>
<accession>A0A194VDA3</accession>
<proteinExistence type="predicted"/>
<dbReference type="Proteomes" id="UP000078576">
    <property type="component" value="Unassembled WGS sequence"/>
</dbReference>
<feature type="domain" description="Heterokaryon incompatibility" evidence="1">
    <location>
        <begin position="49"/>
        <end position="203"/>
    </location>
</feature>
<dbReference type="PANTHER" id="PTHR24148:SF73">
    <property type="entry name" value="HET DOMAIN PROTEIN (AFU_ORTHOLOGUE AFUA_8G01020)"/>
    <property type="match status" value="1"/>
</dbReference>
<gene>
    <name evidence="2" type="ORF">VP1G_11375</name>
</gene>
<sequence length="603" mass="68366">MSADTCDMQFQHQHLPDNDHIRLIEVLDIDEREVRCRLTCWPISNAPRYDAISYTWGDPSLVTFITINDRRLEVTQNCEYVLKQARWHGGSQYHWIDAICIDQRNTDEKSEQVARMGSIYKDAQRVLACVGTHDDASRNLFSTLQTDYLLTQLSTEDSDTRQKVCMWLRWKLAHRTSTHRAILKALNAFAQRSYFRRVWILQELFHGREIVLCCGTDHTPFGTLVGLYWWSFYDHTVSGKPNLFEQAARHLWLVRRTILLKTERQFRDLVGIHMMLATPGAPRQKSLREFMGEANHLMCQDPRDKVYGLLSMVYWGKLEPIQPDYSKGVISLYSEVVATIHEELLEWGTGGRPWISLGAPADDALKALGLMDSSPQPLDFTNTAPVGVIEVQRSPWAEEVPRAEPTYTFGQFSSIKVGDMGQIKLCISFSGCRWQLDEPPARLMAAPEASNIEAGTWWRPYRLHIILTNQGEACLVFTRVYMEPGISILKLNGPQFSHDVGPVVMGLVMKRHTDGHSRIIGHALIQEPGDCVLKYQALGLEDPDDGQTTMGTIVTKRECRDGSGHVRSVVLSGVETAPLYGITRPGEDFIKELQDSGTGADMN</sequence>
<name>A0A194VDA3_CYTMA</name>
<dbReference type="EMBL" id="KN714789">
    <property type="protein sequence ID" value="KUI61864.1"/>
    <property type="molecule type" value="Genomic_DNA"/>
</dbReference>
<keyword evidence="3" id="KW-1185">Reference proteome</keyword>
<reference evidence="3" key="1">
    <citation type="submission" date="2014-12" db="EMBL/GenBank/DDBJ databases">
        <title>Genome Sequence of Valsa Canker Pathogens Uncovers a Specific Adaption of Colonization on Woody Bark.</title>
        <authorList>
            <person name="Yin Z."/>
            <person name="Liu H."/>
            <person name="Gao X."/>
            <person name="Li Z."/>
            <person name="Song N."/>
            <person name="Ke X."/>
            <person name="Dai Q."/>
            <person name="Wu Y."/>
            <person name="Sun Y."/>
            <person name="Xu J.-R."/>
            <person name="Kang Z.K."/>
            <person name="Wang L."/>
            <person name="Huang L."/>
        </authorList>
    </citation>
    <scope>NUCLEOTIDE SEQUENCE [LARGE SCALE GENOMIC DNA]</scope>
    <source>
        <strain evidence="3">SXYL134</strain>
    </source>
</reference>